<sequence length="255" mass="26428">MKKLFAGILTLSLVLAACGNSDDSKKADEHKDKDKTTQESNNSKKDDSKSKKDDKAAKDSKSDDNNASISADSSSSDSNSSDKATSNSSSSNASAGTEGNSADTTGNSDGNSQNNQQAAQTDNASQNQGAANATNASADARQNANTTQTGYVAPYQGQNAVPAASTIVQAPANNQDALKHLPNFPQSLTTAQNEANALNGQQNAYNDYGIDSLGNGTYSYVFSFANQAQPGTYTIVSVNQKGEASVIDPAYNGQQ</sequence>
<feature type="compositionally biased region" description="Basic and acidic residues" evidence="1">
    <location>
        <begin position="22"/>
        <end position="64"/>
    </location>
</feature>
<comment type="caution">
    <text evidence="3">The sequence shown here is derived from an EMBL/GenBank/DDBJ whole genome shotgun (WGS) entry which is preliminary data.</text>
</comment>
<dbReference type="EMBL" id="BKAR01000035">
    <property type="protein sequence ID" value="GEP85597.1"/>
    <property type="molecule type" value="Genomic_DNA"/>
</dbReference>
<evidence type="ECO:0000313" key="3">
    <source>
        <dbReference type="EMBL" id="GEP85597.1"/>
    </source>
</evidence>
<feature type="signal peptide" evidence="2">
    <location>
        <begin position="1"/>
        <end position="16"/>
    </location>
</feature>
<feature type="compositionally biased region" description="Low complexity" evidence="1">
    <location>
        <begin position="104"/>
        <end position="140"/>
    </location>
</feature>
<evidence type="ECO:0000256" key="2">
    <source>
        <dbReference type="SAM" id="SignalP"/>
    </source>
</evidence>
<evidence type="ECO:0000256" key="1">
    <source>
        <dbReference type="SAM" id="MobiDB-lite"/>
    </source>
</evidence>
<protein>
    <submittedName>
        <fullName evidence="3">Uncharacterized protein</fullName>
    </submittedName>
</protein>
<feature type="compositionally biased region" description="Low complexity" evidence="1">
    <location>
        <begin position="65"/>
        <end position="95"/>
    </location>
</feature>
<name>A0A239TRS1_9STAP</name>
<proteinExistence type="predicted"/>
<feature type="chain" id="PRO_5038836763" evidence="2">
    <location>
        <begin position="17"/>
        <end position="255"/>
    </location>
</feature>
<organism evidence="3 4">
    <name type="scientific">Staphylococcus piscifermentans</name>
    <dbReference type="NCBI Taxonomy" id="70258"/>
    <lineage>
        <taxon>Bacteria</taxon>
        <taxon>Bacillati</taxon>
        <taxon>Bacillota</taxon>
        <taxon>Bacilli</taxon>
        <taxon>Bacillales</taxon>
        <taxon>Staphylococcaceae</taxon>
        <taxon>Staphylococcus</taxon>
    </lineage>
</organism>
<gene>
    <name evidence="3" type="ORF">SPI02_21820</name>
</gene>
<dbReference type="OrthoDB" id="2414075at2"/>
<evidence type="ECO:0000313" key="4">
    <source>
        <dbReference type="Proteomes" id="UP000321736"/>
    </source>
</evidence>
<dbReference type="PROSITE" id="PS51257">
    <property type="entry name" value="PROKAR_LIPOPROTEIN"/>
    <property type="match status" value="1"/>
</dbReference>
<dbReference type="Proteomes" id="UP000321736">
    <property type="component" value="Unassembled WGS sequence"/>
</dbReference>
<accession>A0A239TRS1</accession>
<reference evidence="3 4" key="1">
    <citation type="submission" date="2019-07" db="EMBL/GenBank/DDBJ databases">
        <title>Whole genome shotgun sequence of Staphylococcus piscifermentans NBRC 109625.</title>
        <authorList>
            <person name="Hosoyama A."/>
            <person name="Uohara A."/>
            <person name="Ohji S."/>
            <person name="Ichikawa N."/>
        </authorList>
    </citation>
    <scope>NUCLEOTIDE SEQUENCE [LARGE SCALE GENOMIC DNA]</scope>
    <source>
        <strain evidence="3 4">NBRC 109625</strain>
    </source>
</reference>
<dbReference type="RefSeq" id="WP_095103771.1">
    <property type="nucleotide sequence ID" value="NZ_BKAR01000035.1"/>
</dbReference>
<keyword evidence="2" id="KW-0732">Signal</keyword>
<feature type="region of interest" description="Disordered" evidence="1">
    <location>
        <begin position="20"/>
        <end position="141"/>
    </location>
</feature>
<dbReference type="AlphaFoldDB" id="A0A239TRS1"/>
<keyword evidence="4" id="KW-1185">Reference proteome</keyword>